<dbReference type="SUPFAM" id="SSF50934">
    <property type="entry name" value="Tachylectin-2"/>
    <property type="match status" value="1"/>
</dbReference>
<accession>A0ABP7RA20</accession>
<comment type="caution">
    <text evidence="4">The sequence shown here is derived from an EMBL/GenBank/DDBJ whole genome shotgun (WGS) entry which is preliminary data.</text>
</comment>
<dbReference type="InterPro" id="IPR036813">
    <property type="entry name" value="Tachylectin2_sf"/>
</dbReference>
<proteinExistence type="predicted"/>
<name>A0ABP7RA20_9PSEU</name>
<dbReference type="EMBL" id="BAABAL010000005">
    <property type="protein sequence ID" value="GAA3994192.1"/>
    <property type="molecule type" value="Genomic_DNA"/>
</dbReference>
<sequence>MRITAIAAVAALGSTLLFGGAATAAPKAKAAELLCNPPVQTLGVDPNGGLWLNKHEDPVGGEARWGQARLLSGGWTGRTIAGHDGSVFALIKEGEIHRWRWNGNGWDAPPPGQAFDVIARGDWVKKFLTPEYRNRISFDNTGAMITIEPGGELWRNPYNPQTRQWGPARLLSTGWDRYNAVVTSWDGAIFGRDAQGRLFRHHHNATSDRWIDEVGVEIGNGGWQNFTRLFSPGGGLIYGMTTSGQLKWHRVTDNKLDPRSGKVLVSGWTAEADITAFTNQCFENTLSTPDAPQIGAKPNSRTNLYASRGGRVEHVFVDHQRTVFHLSQANPSDQGAWRVVEGHDNFVGTPSLTENYDGSLQLAAQGADSGVRDSRLGDQWSPVGEGTGRMSSPTTLVTPQPGQVAAIAIDGEGKLWGRLQNRKNGVFPSWKRIRVPADGAPVLSSTAPTAQSVHYSTKPDSIRIIASDRTGKLFATEVSTDLVPLGDNGSRWTQLGTESGFTGQVSAITKGDNRSELVVRGADGQVYAMAEANNGFVGQKWQAVAGLTVVGEPQAVHTPTGSLGIAARDSAGALHFTERKADGAFHPWERLAAGAPASATDPSVARYRDTQVVLSFRDAQDELWITSLNWGAQAPRSGEKKADLAKVTFTKIKKKR</sequence>
<keyword evidence="5" id="KW-1185">Reference proteome</keyword>
<evidence type="ECO:0000259" key="3">
    <source>
        <dbReference type="Pfam" id="PF14517"/>
    </source>
</evidence>
<feature type="chain" id="PRO_5046186972" description="Tachylectin 2 domain-containing protein" evidence="2">
    <location>
        <begin position="25"/>
        <end position="656"/>
    </location>
</feature>
<reference evidence="5" key="1">
    <citation type="journal article" date="2019" name="Int. J. Syst. Evol. Microbiol.">
        <title>The Global Catalogue of Microorganisms (GCM) 10K type strain sequencing project: providing services to taxonomists for standard genome sequencing and annotation.</title>
        <authorList>
            <consortium name="The Broad Institute Genomics Platform"/>
            <consortium name="The Broad Institute Genome Sequencing Center for Infectious Disease"/>
            <person name="Wu L."/>
            <person name="Ma J."/>
        </authorList>
    </citation>
    <scope>NUCLEOTIDE SEQUENCE [LARGE SCALE GENOMIC DNA]</scope>
    <source>
        <strain evidence="5">JCM 17342</strain>
    </source>
</reference>
<evidence type="ECO:0000256" key="1">
    <source>
        <dbReference type="SAM" id="MobiDB-lite"/>
    </source>
</evidence>
<organism evidence="4 5">
    <name type="scientific">Allokutzneria multivorans</name>
    <dbReference type="NCBI Taxonomy" id="1142134"/>
    <lineage>
        <taxon>Bacteria</taxon>
        <taxon>Bacillati</taxon>
        <taxon>Actinomycetota</taxon>
        <taxon>Actinomycetes</taxon>
        <taxon>Pseudonocardiales</taxon>
        <taxon>Pseudonocardiaceae</taxon>
        <taxon>Allokutzneria</taxon>
    </lineage>
</organism>
<evidence type="ECO:0000313" key="5">
    <source>
        <dbReference type="Proteomes" id="UP001501747"/>
    </source>
</evidence>
<gene>
    <name evidence="4" type="ORF">GCM10022247_12240</name>
</gene>
<evidence type="ECO:0000256" key="2">
    <source>
        <dbReference type="SAM" id="SignalP"/>
    </source>
</evidence>
<protein>
    <recommendedName>
        <fullName evidence="3">Tachylectin 2 domain-containing protein</fullName>
    </recommendedName>
</protein>
<evidence type="ECO:0000313" key="4">
    <source>
        <dbReference type="EMBL" id="GAA3994192.1"/>
    </source>
</evidence>
<keyword evidence="2" id="KW-0732">Signal</keyword>
<feature type="region of interest" description="Disordered" evidence="1">
    <location>
        <begin position="369"/>
        <end position="395"/>
    </location>
</feature>
<feature type="signal peptide" evidence="2">
    <location>
        <begin position="1"/>
        <end position="24"/>
    </location>
</feature>
<dbReference type="SUPFAM" id="SSF89372">
    <property type="entry name" value="Fucose-specific lectin"/>
    <property type="match status" value="1"/>
</dbReference>
<dbReference type="Pfam" id="PF14517">
    <property type="entry name" value="Tachylectin"/>
    <property type="match status" value="1"/>
</dbReference>
<dbReference type="Proteomes" id="UP001501747">
    <property type="component" value="Unassembled WGS sequence"/>
</dbReference>
<dbReference type="InterPro" id="IPR023294">
    <property type="entry name" value="Tachylectin2"/>
</dbReference>
<feature type="domain" description="Tachylectin 2" evidence="3">
    <location>
        <begin position="43"/>
        <end position="255"/>
    </location>
</feature>
<dbReference type="Gene3D" id="2.115.10.10">
    <property type="entry name" value="Tachylectin 2"/>
    <property type="match status" value="1"/>
</dbReference>
<dbReference type="RefSeq" id="WP_344871522.1">
    <property type="nucleotide sequence ID" value="NZ_BAABAL010000005.1"/>
</dbReference>